<reference evidence="8 9" key="1">
    <citation type="submission" date="2019-03" db="EMBL/GenBank/DDBJ databases">
        <title>Genomic Encyclopedia of Type Strains, Phase IV (KMG-IV): sequencing the most valuable type-strain genomes for metagenomic binning, comparative biology and taxonomic classification.</title>
        <authorList>
            <person name="Goeker M."/>
        </authorList>
    </citation>
    <scope>NUCLEOTIDE SEQUENCE [LARGE SCALE GENOMIC DNA]</scope>
    <source>
        <strain evidence="8 9">DSM 100556</strain>
    </source>
</reference>
<proteinExistence type="inferred from homology"/>
<comment type="subcellular location">
    <subcellularLocation>
        <location evidence="1 6">Cell membrane</location>
        <topology evidence="1 6">Multi-pass membrane protein</topology>
    </subcellularLocation>
</comment>
<sequence>MDKTIKKWRILPKLAWTGMIKNGTVYYPYIGAGIFSAFTYFIFSSILHNDIISILPHSAYAWMLLQIGRVLLGIILLPFLFYTNSFLIKRRKKEIGLYNILGLEKKHIGAMMFTEALLSYTVAIAGGIVSGAVFSKLLFLLLLRMTGLPVDVEFVFYPAAFAETAVFFFWIYAVNLISNLIQVGKSKPSELLSGSKKGEKEPKLLWVYAIMGAVILAGGYVISIRSKVDSMIFLNFFLAVFLVIIGTYFLFTSGSVAFLKFLKRNKNVYYKPANFITISGMFYRMKKNAASLVNICIFSTMVIITLVCTSSLYLGLDEAVYFDYPYDAGLYFQSEEVKEQEINSEVTALGKENGVDIKGLVSYERIALSCGKEGNAFQTSFTEKSRNRDNYKVNIITLEDYNRIENKQENLGEDEVFIFSSGADFSYDTVTFMDRPLAVKKELKEMKIEPKSEKNIFLGEFYIVVRDKSMHDELVESWAGKNSVEDIAGFIGSDYRVIRFNMDGEAADQDVFMSGLKTWSEGRPGFVEFNNNLEGRANIVSMYGGLLFIGILFSFVFLMCLLLIMYYKQISEGYEDRDSFTIMQKVGMSEKEIKTTIHRQILLVFFLPLLGAVLHTIAGLFMVDQLFATLRFFNTSLLVICAAAITVVFIAFYGLSYLMTAKTYYKIVRQGNG</sequence>
<dbReference type="EMBL" id="SLUO01000001">
    <property type="protein sequence ID" value="TCL60966.1"/>
    <property type="molecule type" value="Genomic_DNA"/>
</dbReference>
<feature type="transmembrane region" description="Helical" evidence="6">
    <location>
        <begin position="292"/>
        <end position="316"/>
    </location>
</feature>
<feature type="transmembrane region" description="Helical" evidence="6">
    <location>
        <begin position="59"/>
        <end position="82"/>
    </location>
</feature>
<feature type="transmembrane region" description="Helical" evidence="6">
    <location>
        <begin position="635"/>
        <end position="659"/>
    </location>
</feature>
<feature type="transmembrane region" description="Helical" evidence="6">
    <location>
        <begin position="601"/>
        <end position="623"/>
    </location>
</feature>
<feature type="transmembrane region" description="Helical" evidence="6">
    <location>
        <begin position="205"/>
        <end position="224"/>
    </location>
</feature>
<evidence type="ECO:0000259" key="7">
    <source>
        <dbReference type="Pfam" id="PF02687"/>
    </source>
</evidence>
<gene>
    <name evidence="8" type="ORF">EDD76_10163</name>
</gene>
<dbReference type="Proteomes" id="UP000295718">
    <property type="component" value="Unassembled WGS sequence"/>
</dbReference>
<dbReference type="InterPro" id="IPR052536">
    <property type="entry name" value="ABC-4_Integral_Memb_Prot"/>
</dbReference>
<dbReference type="AlphaFoldDB" id="A0A4R1R5Z5"/>
<dbReference type="RefSeq" id="WP_051869595.1">
    <property type="nucleotide sequence ID" value="NZ_JPNB01000002.1"/>
</dbReference>
<keyword evidence="9" id="KW-1185">Reference proteome</keyword>
<dbReference type="PANTHER" id="PTHR46795">
    <property type="entry name" value="ABC TRANSPORTER PERMEASE-RELATED-RELATED"/>
    <property type="match status" value="1"/>
</dbReference>
<accession>A0A4R1R5Z5</accession>
<feature type="transmembrane region" description="Helical" evidence="6">
    <location>
        <begin position="236"/>
        <end position="262"/>
    </location>
</feature>
<evidence type="ECO:0000256" key="3">
    <source>
        <dbReference type="ARBA" id="ARBA00022692"/>
    </source>
</evidence>
<evidence type="ECO:0000256" key="6">
    <source>
        <dbReference type="PIRNR" id="PIRNR018968"/>
    </source>
</evidence>
<dbReference type="InterPro" id="IPR027022">
    <property type="entry name" value="ABC_permease_BceB-typ"/>
</dbReference>
<feature type="transmembrane region" description="Helical" evidence="6">
    <location>
        <begin position="542"/>
        <end position="567"/>
    </location>
</feature>
<comment type="caution">
    <text evidence="8">The sequence shown here is derived from an EMBL/GenBank/DDBJ whole genome shotgun (WGS) entry which is preliminary data.</text>
</comment>
<protein>
    <submittedName>
        <fullName evidence="8">Putative ABC transport system permease protein</fullName>
    </submittedName>
</protein>
<feature type="transmembrane region" description="Helical" evidence="6">
    <location>
        <begin position="26"/>
        <end position="47"/>
    </location>
</feature>
<evidence type="ECO:0000256" key="5">
    <source>
        <dbReference type="ARBA" id="ARBA00023136"/>
    </source>
</evidence>
<dbReference type="GO" id="GO:0055085">
    <property type="term" value="P:transmembrane transport"/>
    <property type="evidence" value="ECO:0007669"/>
    <property type="project" value="UniProtKB-UniRule"/>
</dbReference>
<evidence type="ECO:0000313" key="8">
    <source>
        <dbReference type="EMBL" id="TCL60966.1"/>
    </source>
</evidence>
<evidence type="ECO:0000256" key="2">
    <source>
        <dbReference type="ARBA" id="ARBA00022475"/>
    </source>
</evidence>
<keyword evidence="3 6" id="KW-0812">Transmembrane</keyword>
<keyword evidence="6" id="KW-0813">Transport</keyword>
<dbReference type="Pfam" id="PF02687">
    <property type="entry name" value="FtsX"/>
    <property type="match status" value="1"/>
</dbReference>
<dbReference type="OrthoDB" id="9781780at2"/>
<keyword evidence="5 6" id="KW-0472">Membrane</keyword>
<feature type="transmembrane region" description="Helical" evidence="6">
    <location>
        <begin position="117"/>
        <end position="143"/>
    </location>
</feature>
<dbReference type="GO" id="GO:0005886">
    <property type="term" value="C:plasma membrane"/>
    <property type="evidence" value="ECO:0007669"/>
    <property type="project" value="UniProtKB-SubCell"/>
</dbReference>
<dbReference type="STRING" id="1469948.GCA_000732725_02706"/>
<evidence type="ECO:0000256" key="4">
    <source>
        <dbReference type="ARBA" id="ARBA00022989"/>
    </source>
</evidence>
<feature type="transmembrane region" description="Helical" evidence="6">
    <location>
        <begin position="155"/>
        <end position="177"/>
    </location>
</feature>
<keyword evidence="4 6" id="KW-1133">Transmembrane helix</keyword>
<dbReference type="PIRSF" id="PIRSF018968">
    <property type="entry name" value="ABC_permease_BceB"/>
    <property type="match status" value="1"/>
</dbReference>
<dbReference type="InterPro" id="IPR003838">
    <property type="entry name" value="ABC3_permease_C"/>
</dbReference>
<comment type="similarity">
    <text evidence="6">Belongs to the ABC-4 integral membrane protein family.</text>
</comment>
<feature type="domain" description="ABC3 transporter permease C-terminal" evidence="7">
    <location>
        <begin position="73"/>
        <end position="170"/>
    </location>
</feature>
<organism evidence="8 9">
    <name type="scientific">Kineothrix alysoides</name>
    <dbReference type="NCBI Taxonomy" id="1469948"/>
    <lineage>
        <taxon>Bacteria</taxon>
        <taxon>Bacillati</taxon>
        <taxon>Bacillota</taxon>
        <taxon>Clostridia</taxon>
        <taxon>Lachnospirales</taxon>
        <taxon>Lachnospiraceae</taxon>
        <taxon>Kineothrix</taxon>
    </lineage>
</organism>
<keyword evidence="2 6" id="KW-1003">Cell membrane</keyword>
<evidence type="ECO:0000313" key="9">
    <source>
        <dbReference type="Proteomes" id="UP000295718"/>
    </source>
</evidence>
<evidence type="ECO:0000256" key="1">
    <source>
        <dbReference type="ARBA" id="ARBA00004651"/>
    </source>
</evidence>
<name>A0A4R1R5Z5_9FIRM</name>
<dbReference type="PANTHER" id="PTHR46795:SF3">
    <property type="entry name" value="ABC TRANSPORTER PERMEASE"/>
    <property type="match status" value="1"/>
</dbReference>